<name>A0ACC0N5C9_RHOML</name>
<protein>
    <submittedName>
        <fullName evidence="1">Uncharacterized protein</fullName>
    </submittedName>
</protein>
<comment type="caution">
    <text evidence="1">The sequence shown here is derived from an EMBL/GenBank/DDBJ whole genome shotgun (WGS) entry which is preliminary data.</text>
</comment>
<proteinExistence type="predicted"/>
<organism evidence="1 2">
    <name type="scientific">Rhododendron molle</name>
    <name type="common">Chinese azalea</name>
    <name type="synonym">Azalea mollis</name>
    <dbReference type="NCBI Taxonomy" id="49168"/>
    <lineage>
        <taxon>Eukaryota</taxon>
        <taxon>Viridiplantae</taxon>
        <taxon>Streptophyta</taxon>
        <taxon>Embryophyta</taxon>
        <taxon>Tracheophyta</taxon>
        <taxon>Spermatophyta</taxon>
        <taxon>Magnoliopsida</taxon>
        <taxon>eudicotyledons</taxon>
        <taxon>Gunneridae</taxon>
        <taxon>Pentapetalae</taxon>
        <taxon>asterids</taxon>
        <taxon>Ericales</taxon>
        <taxon>Ericaceae</taxon>
        <taxon>Ericoideae</taxon>
        <taxon>Rhodoreae</taxon>
        <taxon>Rhododendron</taxon>
    </lineage>
</organism>
<dbReference type="Proteomes" id="UP001062846">
    <property type="component" value="Chromosome 7"/>
</dbReference>
<keyword evidence="2" id="KW-1185">Reference proteome</keyword>
<sequence>MKPSNDNDSGRSNHHLPNWLGFSLSPHIKMEAAATTPHSLDHHHHYYNPQPQVSPVPTPFCFSPPHPYTQYPPAFCYGAGENSAFQSSSLPIMPLNSDGSLCIMEALTRSPQHQGILQNSSSPKLEDFLGGTATMAPHEREAMALSLDSMYYPQNIEEETNRQSLLNHQGIEVQNHPFYSGIYQTPLGEEEQEQETEETGDGLTYFKNWVSCQYPDPQPLHQQMNHDSVVDNGSGFGSSKPNGAMGCGDLQALTLSMSPGSQSSCVTAAQRQISPIEISESVGVERKKKVGGRPTVHRKSIQTFGQRTSQYRGVTRHRWTGRYEAHLWDNSCKKEGQSRKGRQGGYDLEEKAARSYDLAALKYWGPSTHTNFPLENYQEQLEEMKNMTRQEYIAHLRRRSSGFSRGASMYRGVTRHHQHGRWQARIGRVAGNKDLYLGTFSTQEEAAEAYDVAAIKFRGVTAVTNFDTSRYDVERIAASDTLLAGDDAKKTKAEVAIEHGPSAHNNDGNGHSDWKMELYQPPNPNEKQLCVGNYGGNFSFTMALQNLIGMGSLNSNHPIANESGKPGGTHFSDPSSLVTSSSSSREASPIAPMSMMAHLPAFASWSET</sequence>
<dbReference type="EMBL" id="CM046394">
    <property type="protein sequence ID" value="KAI8548538.1"/>
    <property type="molecule type" value="Genomic_DNA"/>
</dbReference>
<evidence type="ECO:0000313" key="2">
    <source>
        <dbReference type="Proteomes" id="UP001062846"/>
    </source>
</evidence>
<gene>
    <name evidence="1" type="ORF">RHMOL_Rhmol07G0280000</name>
</gene>
<accession>A0ACC0N5C9</accession>
<evidence type="ECO:0000313" key="1">
    <source>
        <dbReference type="EMBL" id="KAI8548538.1"/>
    </source>
</evidence>
<reference evidence="1" key="1">
    <citation type="submission" date="2022-02" db="EMBL/GenBank/DDBJ databases">
        <title>Plant Genome Project.</title>
        <authorList>
            <person name="Zhang R.-G."/>
        </authorList>
    </citation>
    <scope>NUCLEOTIDE SEQUENCE</scope>
    <source>
        <strain evidence="1">AT1</strain>
    </source>
</reference>